<dbReference type="InterPro" id="IPR027417">
    <property type="entry name" value="P-loop_NTPase"/>
</dbReference>
<reference evidence="8 9" key="1">
    <citation type="submission" date="2024-01" db="EMBL/GenBank/DDBJ databases">
        <title>The genomes of 5 underutilized Papilionoideae crops provide insights into root nodulation and disease resistance.</title>
        <authorList>
            <person name="Yuan L."/>
        </authorList>
    </citation>
    <scope>NUCLEOTIDE SEQUENCE [LARGE SCALE GENOMIC DNA]</scope>
    <source>
        <strain evidence="8">LY-2023</strain>
        <tissue evidence="8">Leaf</tissue>
    </source>
</reference>
<dbReference type="PANTHER" id="PTHR10887">
    <property type="entry name" value="DNA2/NAM7 HELICASE FAMILY"/>
    <property type="match status" value="1"/>
</dbReference>
<evidence type="ECO:0000256" key="2">
    <source>
        <dbReference type="ARBA" id="ARBA00022801"/>
    </source>
</evidence>
<sequence length="919" mass="104736">MEKNLQHASLLDIVFSWSLKDVHNENLLKHQVPKIPETFLSTKAYMNSFIPALIEETHSDLSSSFMSVSQAPFCEIRTIGRSNNFRPPKHLYYEITLKGITNDVKDVGKYEPEVGDLIAFTNIRPRSIDDLNKSNGYYHIAYVDGPKDLFTDKIPILSSKDMDNVESVLRSTKAQKIYSVYLINMTTYIRIWKALNSQSNMKIVKEVLKYDDSKSGENCQICLSRENHSRANAIAQNIFRTQNLNESQKDAVLSCVTIKRCHHNDTVKLIWGPPGTGKTKTVACMLFCLLKLKTRTLTCAPTNTAVLEVASRLQSLANGSHECDTYGLGDIVLFGNSTRMKIECYKGLGEVFLDNRVKDLLWCLSPCIGWIHYVELMIKLLEDPKKEYDLYKRGVNDEKDIMSLEEFAKKNGSGVEQAYGSFKQRGKRHVAITLEQFVEKKYADIVEQYQVYKKDKKLGSGMTMDQFVNHKFSFIGEKLKSLVKTMYTHLPTHFLPMKVVKDMLRALNLLKSLEVSMHQNKSKKIAPDCADGERVLGCFGWLGLKRDECLCILRSLSQSISLPNNIRNKYGMSKFCLMNACLVFCTASGSSKLYTEEMTPFKFLVIDESAQLKECESAIPLQLPGLHRGILIGDERQLPAMVKSKIADKAEFGRSLFERLTKLGSKRHMLNFQYRMHPSISKFPSKEFYGQKLSDASFVREINYNKRFLEGKMYTSYSFINISKGREQSNHENSLFNKIEVAAISEIIARLKKECVKTKKKVSIGIISPYKAQVREIQEKLKQYISVSDSHFSISVRSVDGFQGGEEDIIIFSTVRSNVSGNVGFLSNRQRANVALTRARYCLWILGNATTLMNSNSVWRNLVLDAKKRGCFHNVDEDRKLDRAIEDALFEIELLEGSESVFKKISLGSPKKRKEKKRK</sequence>
<dbReference type="GO" id="GO:0004386">
    <property type="term" value="F:helicase activity"/>
    <property type="evidence" value="ECO:0007669"/>
    <property type="project" value="UniProtKB-KW"/>
</dbReference>
<keyword evidence="2" id="KW-0378">Hydrolase</keyword>
<dbReference type="Proteomes" id="UP001359559">
    <property type="component" value="Unassembled WGS sequence"/>
</dbReference>
<accession>A0AAN9PK33</accession>
<dbReference type="AlphaFoldDB" id="A0AAN9PK33"/>
<dbReference type="EMBL" id="JAYKXN010000003">
    <property type="protein sequence ID" value="KAK7300604.1"/>
    <property type="molecule type" value="Genomic_DNA"/>
</dbReference>
<organism evidence="8 9">
    <name type="scientific">Clitoria ternatea</name>
    <name type="common">Butterfly pea</name>
    <dbReference type="NCBI Taxonomy" id="43366"/>
    <lineage>
        <taxon>Eukaryota</taxon>
        <taxon>Viridiplantae</taxon>
        <taxon>Streptophyta</taxon>
        <taxon>Embryophyta</taxon>
        <taxon>Tracheophyta</taxon>
        <taxon>Spermatophyta</taxon>
        <taxon>Magnoliopsida</taxon>
        <taxon>eudicotyledons</taxon>
        <taxon>Gunneridae</taxon>
        <taxon>Pentapetalae</taxon>
        <taxon>rosids</taxon>
        <taxon>fabids</taxon>
        <taxon>Fabales</taxon>
        <taxon>Fabaceae</taxon>
        <taxon>Papilionoideae</taxon>
        <taxon>50 kb inversion clade</taxon>
        <taxon>NPAAA clade</taxon>
        <taxon>indigoferoid/millettioid clade</taxon>
        <taxon>Phaseoleae</taxon>
        <taxon>Clitoria</taxon>
    </lineage>
</organism>
<evidence type="ECO:0000259" key="6">
    <source>
        <dbReference type="Pfam" id="PF13087"/>
    </source>
</evidence>
<keyword evidence="3" id="KW-0347">Helicase</keyword>
<dbReference type="InterPro" id="IPR041679">
    <property type="entry name" value="DNA2/NAM7-like_C"/>
</dbReference>
<keyword evidence="1" id="KW-0547">Nucleotide-binding</keyword>
<gene>
    <name evidence="8" type="ORF">RJT34_11452</name>
</gene>
<dbReference type="Gene3D" id="3.40.50.300">
    <property type="entry name" value="P-loop containing nucleotide triphosphate hydrolases"/>
    <property type="match status" value="2"/>
</dbReference>
<evidence type="ECO:0000256" key="3">
    <source>
        <dbReference type="ARBA" id="ARBA00022806"/>
    </source>
</evidence>
<name>A0AAN9PK33_CLITE</name>
<feature type="domain" description="DNA2/NAM7 helicase helicase" evidence="5">
    <location>
        <begin position="572"/>
        <end position="645"/>
    </location>
</feature>
<feature type="domain" description="DNA2/NAM7 helicase-like C-terminal" evidence="6">
    <location>
        <begin position="653"/>
        <end position="849"/>
    </location>
</feature>
<keyword evidence="9" id="KW-1185">Reference proteome</keyword>
<dbReference type="InterPro" id="IPR047187">
    <property type="entry name" value="SF1_C_Upf1"/>
</dbReference>
<evidence type="ECO:0000259" key="5">
    <source>
        <dbReference type="Pfam" id="PF13086"/>
    </source>
</evidence>
<dbReference type="InterPro" id="IPR041677">
    <property type="entry name" value="DNA2/NAM7_AAA_11"/>
</dbReference>
<evidence type="ECO:0000256" key="1">
    <source>
        <dbReference type="ARBA" id="ARBA00022741"/>
    </source>
</evidence>
<feature type="domain" description="DUF6469" evidence="7">
    <location>
        <begin position="72"/>
        <end position="200"/>
    </location>
</feature>
<dbReference type="Pfam" id="PF13086">
    <property type="entry name" value="AAA_11"/>
    <property type="match status" value="2"/>
</dbReference>
<evidence type="ECO:0000259" key="7">
    <source>
        <dbReference type="Pfam" id="PF20073"/>
    </source>
</evidence>
<dbReference type="SUPFAM" id="SSF52540">
    <property type="entry name" value="P-loop containing nucleoside triphosphate hydrolases"/>
    <property type="match status" value="1"/>
</dbReference>
<feature type="domain" description="DNA2/NAM7 helicase helicase" evidence="5">
    <location>
        <begin position="243"/>
        <end position="359"/>
    </location>
</feature>
<dbReference type="CDD" id="cd18808">
    <property type="entry name" value="SF1_C_Upf1"/>
    <property type="match status" value="1"/>
</dbReference>
<dbReference type="InterPro" id="IPR045529">
    <property type="entry name" value="DUF6469"/>
</dbReference>
<dbReference type="InterPro" id="IPR045055">
    <property type="entry name" value="DNA2/NAM7-like"/>
</dbReference>
<comment type="caution">
    <text evidence="8">The sequence shown here is derived from an EMBL/GenBank/DDBJ whole genome shotgun (WGS) entry which is preliminary data.</text>
</comment>
<dbReference type="GO" id="GO:0016787">
    <property type="term" value="F:hydrolase activity"/>
    <property type="evidence" value="ECO:0007669"/>
    <property type="project" value="UniProtKB-KW"/>
</dbReference>
<dbReference type="Pfam" id="PF20073">
    <property type="entry name" value="DUF6469"/>
    <property type="match status" value="1"/>
</dbReference>
<evidence type="ECO:0000313" key="9">
    <source>
        <dbReference type="Proteomes" id="UP001359559"/>
    </source>
</evidence>
<evidence type="ECO:0000256" key="4">
    <source>
        <dbReference type="ARBA" id="ARBA00022840"/>
    </source>
</evidence>
<dbReference type="Pfam" id="PF13087">
    <property type="entry name" value="AAA_12"/>
    <property type="match status" value="1"/>
</dbReference>
<dbReference type="GO" id="GO:0005694">
    <property type="term" value="C:chromosome"/>
    <property type="evidence" value="ECO:0007669"/>
    <property type="project" value="UniProtKB-ARBA"/>
</dbReference>
<dbReference type="FunFam" id="3.40.50.300:FF:000326">
    <property type="entry name" value="P-loop containing nucleoside triphosphate hydrolase"/>
    <property type="match status" value="1"/>
</dbReference>
<dbReference type="GO" id="GO:0005524">
    <property type="term" value="F:ATP binding"/>
    <property type="evidence" value="ECO:0007669"/>
    <property type="project" value="UniProtKB-KW"/>
</dbReference>
<keyword evidence="4" id="KW-0067">ATP-binding</keyword>
<dbReference type="PANTHER" id="PTHR10887:SF522">
    <property type="entry name" value="P-LOOP CONTAINING NUCLEOSIDE TRIPHOSPHATE HYDROLASES SUPERFAMILY PROTEIN"/>
    <property type="match status" value="1"/>
</dbReference>
<evidence type="ECO:0000313" key="8">
    <source>
        <dbReference type="EMBL" id="KAK7300604.1"/>
    </source>
</evidence>
<proteinExistence type="predicted"/>
<protein>
    <submittedName>
        <fullName evidence="8">Uncharacterized protein</fullName>
    </submittedName>
</protein>